<name>A0A9E6RC47_9HYPH</name>
<dbReference type="AlphaFoldDB" id="A0A9E6RC47"/>
<gene>
    <name evidence="1" type="ORF">K6K41_06190</name>
</gene>
<accession>A0A9E6RC47</accession>
<reference evidence="1" key="1">
    <citation type="submission" date="2021-08" db="EMBL/GenBank/DDBJ databases">
        <authorList>
            <person name="Zhang H."/>
            <person name="Xu M."/>
            <person name="Yu Z."/>
            <person name="Yang L."/>
            <person name="Cai Y."/>
        </authorList>
    </citation>
    <scope>NUCLEOTIDE SEQUENCE</scope>
    <source>
        <strain evidence="1">CHL1</strain>
    </source>
</reference>
<evidence type="ECO:0000313" key="2">
    <source>
        <dbReference type="Proteomes" id="UP000825701"/>
    </source>
</evidence>
<dbReference type="Proteomes" id="UP000825701">
    <property type="component" value="Chromosome"/>
</dbReference>
<organism evidence="1 2">
    <name type="scientific">Chenggangzhangella methanolivorans</name>
    <dbReference type="NCBI Taxonomy" id="1437009"/>
    <lineage>
        <taxon>Bacteria</taxon>
        <taxon>Pseudomonadati</taxon>
        <taxon>Pseudomonadota</taxon>
        <taxon>Alphaproteobacteria</taxon>
        <taxon>Hyphomicrobiales</taxon>
        <taxon>Methylopilaceae</taxon>
        <taxon>Chenggangzhangella</taxon>
    </lineage>
</organism>
<sequence length="93" mass="10337">MLGVSQDGVLALIDKGVLPAVDGRHPKTNRPMNRVAVGSHRIFRGLRFAFRRSRSSGTSIYAFQREQTRRGIVPAFNTGVVLYRRVDLTAVTP</sequence>
<protein>
    <submittedName>
        <fullName evidence="1">Uncharacterized protein</fullName>
    </submittedName>
</protein>
<proteinExistence type="predicted"/>
<dbReference type="KEGG" id="cmet:K6K41_06190"/>
<dbReference type="EMBL" id="CP081869">
    <property type="protein sequence ID" value="QZO01140.1"/>
    <property type="molecule type" value="Genomic_DNA"/>
</dbReference>
<keyword evidence="2" id="KW-1185">Reference proteome</keyword>
<evidence type="ECO:0000313" key="1">
    <source>
        <dbReference type="EMBL" id="QZO01140.1"/>
    </source>
</evidence>